<dbReference type="GeneID" id="87890818"/>
<dbReference type="EMBL" id="JAFFGZ010000001">
    <property type="protein sequence ID" value="KAK4647575.1"/>
    <property type="molecule type" value="Genomic_DNA"/>
</dbReference>
<protein>
    <submittedName>
        <fullName evidence="1">Uncharacterized protein</fullName>
    </submittedName>
</protein>
<name>A0ABR0FX90_9PEZI</name>
<comment type="caution">
    <text evidence="1">The sequence shown here is derived from an EMBL/GenBank/DDBJ whole genome shotgun (WGS) entry which is preliminary data.</text>
</comment>
<organism evidence="1 2">
    <name type="scientific">Podospora bellae-mahoneyi</name>
    <dbReference type="NCBI Taxonomy" id="2093777"/>
    <lineage>
        <taxon>Eukaryota</taxon>
        <taxon>Fungi</taxon>
        <taxon>Dikarya</taxon>
        <taxon>Ascomycota</taxon>
        <taxon>Pezizomycotina</taxon>
        <taxon>Sordariomycetes</taxon>
        <taxon>Sordariomycetidae</taxon>
        <taxon>Sordariales</taxon>
        <taxon>Podosporaceae</taxon>
        <taxon>Podospora</taxon>
    </lineage>
</organism>
<accession>A0ABR0FX90</accession>
<reference evidence="1 2" key="1">
    <citation type="journal article" date="2023" name="bioRxiv">
        <title>High-quality genome assemblies of four members of thePodospora anserinaspecies complex.</title>
        <authorList>
            <person name="Ament-Velasquez S.L."/>
            <person name="Vogan A.A."/>
            <person name="Wallerman O."/>
            <person name="Hartmann F."/>
            <person name="Gautier V."/>
            <person name="Silar P."/>
            <person name="Giraud T."/>
            <person name="Johannesson H."/>
        </authorList>
    </citation>
    <scope>NUCLEOTIDE SEQUENCE [LARGE SCALE GENOMIC DNA]</scope>
    <source>
        <strain evidence="1 2">CBS 112042</strain>
    </source>
</reference>
<evidence type="ECO:0000313" key="1">
    <source>
        <dbReference type="EMBL" id="KAK4647575.1"/>
    </source>
</evidence>
<keyword evidence="2" id="KW-1185">Reference proteome</keyword>
<sequence length="160" mass="17415">MADLHEGIGHGSVGLGAGISRQLLQKESSQQQLSSFNSQATLSLAEFYKSLALKMMIIWAMLDRHDIFGLVAPSGVLQRLELCQLISKASLFDKLGINISLSAWTSCVPLTLWLELQASCGVESSDAVVETCLVRARFALLTSFIPVGPESDWLLSKQPH</sequence>
<gene>
    <name evidence="1" type="ORF">QC761_0002370</name>
</gene>
<dbReference type="RefSeq" id="XP_062736551.1">
    <property type="nucleotide sequence ID" value="XM_062871762.1"/>
</dbReference>
<evidence type="ECO:0000313" key="2">
    <source>
        <dbReference type="Proteomes" id="UP001322138"/>
    </source>
</evidence>
<dbReference type="Proteomes" id="UP001322138">
    <property type="component" value="Unassembled WGS sequence"/>
</dbReference>
<proteinExistence type="predicted"/>